<dbReference type="Gene3D" id="1.10.260.40">
    <property type="entry name" value="lambda repressor-like DNA-binding domains"/>
    <property type="match status" value="1"/>
</dbReference>
<evidence type="ECO:0000256" key="1">
    <source>
        <dbReference type="ARBA" id="ARBA00023015"/>
    </source>
</evidence>
<dbReference type="PANTHER" id="PTHR30146">
    <property type="entry name" value="LACI-RELATED TRANSCRIPTIONAL REPRESSOR"/>
    <property type="match status" value="1"/>
</dbReference>
<dbReference type="SUPFAM" id="SSF47413">
    <property type="entry name" value="lambda repressor-like DNA-binding domains"/>
    <property type="match status" value="1"/>
</dbReference>
<dbReference type="SMART" id="SM00354">
    <property type="entry name" value="HTH_LACI"/>
    <property type="match status" value="1"/>
</dbReference>
<keyword evidence="1" id="KW-0805">Transcription regulation</keyword>
<dbReference type="Pfam" id="PF00356">
    <property type="entry name" value="LacI"/>
    <property type="match status" value="1"/>
</dbReference>
<dbReference type="InterPro" id="IPR028082">
    <property type="entry name" value="Peripla_BP_I"/>
</dbReference>
<dbReference type="CDD" id="cd06267">
    <property type="entry name" value="PBP1_LacI_sugar_binding-like"/>
    <property type="match status" value="1"/>
</dbReference>
<proteinExistence type="predicted"/>
<organism evidence="5 6">
    <name type="scientific">Isoptericola halotolerans</name>
    <dbReference type="NCBI Taxonomy" id="300560"/>
    <lineage>
        <taxon>Bacteria</taxon>
        <taxon>Bacillati</taxon>
        <taxon>Actinomycetota</taxon>
        <taxon>Actinomycetes</taxon>
        <taxon>Micrococcales</taxon>
        <taxon>Promicromonosporaceae</taxon>
        <taxon>Isoptericola</taxon>
    </lineage>
</organism>
<dbReference type="InterPro" id="IPR046335">
    <property type="entry name" value="LacI/GalR-like_sensor"/>
</dbReference>
<sequence length="341" mass="35736">MSDVAHAAGVSTMTVSNVLTGRRRVSTQTRTRVERAAADLGYELNLTARHLRAGRTDTVALAVPFFDHPYFGELAARLARLLAPEGRHLVVEQTGPSREAELAAVTRARWQLYDGVLLSVVGMTAADLDDLRTSVPLVLLGEQQMPARYDHVRMDNVGGARLATAHLLATGARRIAVVGGAEPSADAGMMPARTLGWALAHEDAGAAAEPGLVVRAPADLASGREAVRRIVRDGIAFDAVLAVTDTLAAGVLAGLAEAGLRVPDDVQVVGFDNLASSELTVPALSTVDPGHEHLATEALRLLDVAVARGPGRGADGAADAPRHVTAPAELVLRATTRERRG</sequence>
<evidence type="ECO:0000256" key="3">
    <source>
        <dbReference type="ARBA" id="ARBA00023163"/>
    </source>
</evidence>
<evidence type="ECO:0000256" key="2">
    <source>
        <dbReference type="ARBA" id="ARBA00023125"/>
    </source>
</evidence>
<keyword evidence="2" id="KW-0238">DNA-binding</keyword>
<dbReference type="InterPro" id="IPR010982">
    <property type="entry name" value="Lambda_DNA-bd_dom_sf"/>
</dbReference>
<dbReference type="CDD" id="cd01392">
    <property type="entry name" value="HTH_LacI"/>
    <property type="match status" value="1"/>
</dbReference>
<keyword evidence="3" id="KW-0804">Transcription</keyword>
<dbReference type="PANTHER" id="PTHR30146:SF109">
    <property type="entry name" value="HTH-TYPE TRANSCRIPTIONAL REGULATOR GALS"/>
    <property type="match status" value="1"/>
</dbReference>
<dbReference type="EMBL" id="PVTX01000002">
    <property type="protein sequence ID" value="PRZ08651.1"/>
    <property type="molecule type" value="Genomic_DNA"/>
</dbReference>
<dbReference type="Proteomes" id="UP000239895">
    <property type="component" value="Unassembled WGS sequence"/>
</dbReference>
<accession>A0ABX5EK16</accession>
<dbReference type="InterPro" id="IPR000843">
    <property type="entry name" value="HTH_LacI"/>
</dbReference>
<evidence type="ECO:0000259" key="4">
    <source>
        <dbReference type="PROSITE" id="PS50932"/>
    </source>
</evidence>
<evidence type="ECO:0000313" key="6">
    <source>
        <dbReference type="Proteomes" id="UP000239895"/>
    </source>
</evidence>
<gene>
    <name evidence="5" type="ORF">BCL65_102193</name>
</gene>
<comment type="caution">
    <text evidence="5">The sequence shown here is derived from an EMBL/GenBank/DDBJ whole genome shotgun (WGS) entry which is preliminary data.</text>
</comment>
<dbReference type="PROSITE" id="PS00356">
    <property type="entry name" value="HTH_LACI_1"/>
    <property type="match status" value="1"/>
</dbReference>
<dbReference type="PROSITE" id="PS50932">
    <property type="entry name" value="HTH_LACI_2"/>
    <property type="match status" value="1"/>
</dbReference>
<dbReference type="Gene3D" id="3.40.50.2300">
    <property type="match status" value="2"/>
</dbReference>
<keyword evidence="6" id="KW-1185">Reference proteome</keyword>
<protein>
    <submittedName>
        <fullName evidence="5">LacI family transcriptional regulator</fullName>
    </submittedName>
</protein>
<dbReference type="Pfam" id="PF13377">
    <property type="entry name" value="Peripla_BP_3"/>
    <property type="match status" value="1"/>
</dbReference>
<feature type="domain" description="HTH lacI-type" evidence="4">
    <location>
        <begin position="1"/>
        <end position="53"/>
    </location>
</feature>
<reference evidence="5 6" key="1">
    <citation type="submission" date="2018-03" db="EMBL/GenBank/DDBJ databases">
        <title>Comparative analysis of microorganisms from saline springs in Andes Mountain Range, Colombia.</title>
        <authorList>
            <person name="Rubin E."/>
        </authorList>
    </citation>
    <scope>NUCLEOTIDE SEQUENCE [LARGE SCALE GENOMIC DNA]</scope>
    <source>
        <strain evidence="5 6">CG 23</strain>
    </source>
</reference>
<evidence type="ECO:0000313" key="5">
    <source>
        <dbReference type="EMBL" id="PRZ08651.1"/>
    </source>
</evidence>
<dbReference type="SUPFAM" id="SSF53822">
    <property type="entry name" value="Periplasmic binding protein-like I"/>
    <property type="match status" value="1"/>
</dbReference>
<name>A0ABX5EK16_9MICO</name>